<dbReference type="GO" id="GO:0005634">
    <property type="term" value="C:nucleus"/>
    <property type="evidence" value="ECO:0007669"/>
    <property type="project" value="TreeGrafter"/>
</dbReference>
<evidence type="ECO:0000313" key="9">
    <source>
        <dbReference type="EMBL" id="PIC11517.1"/>
    </source>
</evidence>
<feature type="domain" description="Protein kinase" evidence="8">
    <location>
        <begin position="1"/>
        <end position="213"/>
    </location>
</feature>
<dbReference type="GO" id="GO:0004674">
    <property type="term" value="F:protein serine/threonine kinase activity"/>
    <property type="evidence" value="ECO:0007669"/>
    <property type="project" value="UniProtKB-KW"/>
</dbReference>
<dbReference type="Proteomes" id="UP000230233">
    <property type="component" value="Unassembled WGS sequence"/>
</dbReference>
<keyword evidence="5" id="KW-0067">ATP-binding</keyword>
<keyword evidence="1" id="KW-0723">Serine/threonine-protein kinase</keyword>
<keyword evidence="10" id="KW-1185">Reference proteome</keyword>
<comment type="similarity">
    <text evidence="6">Belongs to the protein kinase superfamily. CMGC Ser/Thr protein kinase family. Lammer subfamily.</text>
</comment>
<comment type="caution">
    <text evidence="9">The sequence shown here is derived from an EMBL/GenBank/DDBJ whole genome shotgun (WGS) entry which is preliminary data.</text>
</comment>
<dbReference type="OrthoDB" id="5979581at2759"/>
<evidence type="ECO:0000256" key="1">
    <source>
        <dbReference type="ARBA" id="ARBA00022527"/>
    </source>
</evidence>
<feature type="region of interest" description="Disordered" evidence="7">
    <location>
        <begin position="1"/>
        <end position="21"/>
    </location>
</feature>
<evidence type="ECO:0000256" key="6">
    <source>
        <dbReference type="ARBA" id="ARBA00037966"/>
    </source>
</evidence>
<evidence type="ECO:0000313" key="10">
    <source>
        <dbReference type="Proteomes" id="UP000230233"/>
    </source>
</evidence>
<keyword evidence="4" id="KW-0418">Kinase</keyword>
<evidence type="ECO:0000259" key="8">
    <source>
        <dbReference type="PROSITE" id="PS50011"/>
    </source>
</evidence>
<dbReference type="InterPro" id="IPR051175">
    <property type="entry name" value="CLK_kinases"/>
</dbReference>
<dbReference type="GO" id="GO:0043484">
    <property type="term" value="P:regulation of RNA splicing"/>
    <property type="evidence" value="ECO:0007669"/>
    <property type="project" value="TreeGrafter"/>
</dbReference>
<dbReference type="PROSITE" id="PS00108">
    <property type="entry name" value="PROTEIN_KINASE_ST"/>
    <property type="match status" value="1"/>
</dbReference>
<protein>
    <recommendedName>
        <fullName evidence="8">Protein kinase domain-containing protein</fullName>
    </recommendedName>
</protein>
<gene>
    <name evidence="9" type="ORF">B9Z55_029038</name>
</gene>
<proteinExistence type="inferred from homology"/>
<dbReference type="Gene3D" id="1.10.510.10">
    <property type="entry name" value="Transferase(Phosphotransferase) domain 1"/>
    <property type="match status" value="1"/>
</dbReference>
<reference evidence="10" key="1">
    <citation type="submission" date="2017-10" db="EMBL/GenBank/DDBJ databases">
        <title>Rapid genome shrinkage in a self-fertile nematode reveals novel sperm competition proteins.</title>
        <authorList>
            <person name="Yin D."/>
            <person name="Schwarz E.M."/>
            <person name="Thomas C.G."/>
            <person name="Felde R.L."/>
            <person name="Korf I.F."/>
            <person name="Cutter A.D."/>
            <person name="Schartner C.M."/>
            <person name="Ralston E.J."/>
            <person name="Meyer B.J."/>
            <person name="Haag E.S."/>
        </authorList>
    </citation>
    <scope>NUCLEOTIDE SEQUENCE [LARGE SCALE GENOMIC DNA]</scope>
    <source>
        <strain evidence="10">JU1422</strain>
    </source>
</reference>
<dbReference type="GO" id="GO:0005524">
    <property type="term" value="F:ATP binding"/>
    <property type="evidence" value="ECO:0007669"/>
    <property type="project" value="UniProtKB-KW"/>
</dbReference>
<dbReference type="InterPro" id="IPR011009">
    <property type="entry name" value="Kinase-like_dom_sf"/>
</dbReference>
<keyword evidence="3" id="KW-0547">Nucleotide-binding</keyword>
<dbReference type="InterPro" id="IPR000719">
    <property type="entry name" value="Prot_kinase_dom"/>
</dbReference>
<evidence type="ECO:0000256" key="2">
    <source>
        <dbReference type="ARBA" id="ARBA00022679"/>
    </source>
</evidence>
<dbReference type="PROSITE" id="PS50011">
    <property type="entry name" value="PROTEIN_KINASE_DOM"/>
    <property type="match status" value="1"/>
</dbReference>
<feature type="compositionally biased region" description="Basic and acidic residues" evidence="7">
    <location>
        <begin position="1"/>
        <end position="10"/>
    </location>
</feature>
<dbReference type="PANTHER" id="PTHR45646:SF8">
    <property type="entry name" value="PROTEIN KINASE DOMAIN-CONTAINING PROTEIN"/>
    <property type="match status" value="1"/>
</dbReference>
<evidence type="ECO:0000256" key="5">
    <source>
        <dbReference type="ARBA" id="ARBA00022840"/>
    </source>
</evidence>
<dbReference type="EMBL" id="PDUG01000076">
    <property type="protein sequence ID" value="PIC11517.1"/>
    <property type="molecule type" value="Genomic_DNA"/>
</dbReference>
<evidence type="ECO:0000256" key="3">
    <source>
        <dbReference type="ARBA" id="ARBA00022741"/>
    </source>
</evidence>
<dbReference type="SUPFAM" id="SSF56112">
    <property type="entry name" value="Protein kinase-like (PK-like)"/>
    <property type="match status" value="1"/>
</dbReference>
<dbReference type="AlphaFoldDB" id="A0A2G5S919"/>
<dbReference type="PANTHER" id="PTHR45646">
    <property type="entry name" value="SERINE/THREONINE-PROTEIN KINASE DOA-RELATED"/>
    <property type="match status" value="1"/>
</dbReference>
<sequence length="213" mass="23646">MPVESLDHKQQINQSPGYAYEPPNVDKANLPNVLELVTGEKFVVRGVFGKGGSCTVFRAHEKIIKSPHTNLISFVVNGMLTDSLPGFNGEIIVTEGLGPSLRNVMRRARLDTNRAYYPSFCTDNIKRIGSQIAKAMAHLETLKIFHLDLKAGNVVFVKPDIRYTIEHDDIQPTIQMETLVSRLSILDAQRATGSIGRIRSGAECNLLPYGRQK</sequence>
<keyword evidence="2" id="KW-0808">Transferase</keyword>
<accession>A0A2G5S919</accession>
<evidence type="ECO:0000256" key="7">
    <source>
        <dbReference type="SAM" id="MobiDB-lite"/>
    </source>
</evidence>
<name>A0A2G5S919_9PELO</name>
<organism evidence="9 10">
    <name type="scientific">Caenorhabditis nigoni</name>
    <dbReference type="NCBI Taxonomy" id="1611254"/>
    <lineage>
        <taxon>Eukaryota</taxon>
        <taxon>Metazoa</taxon>
        <taxon>Ecdysozoa</taxon>
        <taxon>Nematoda</taxon>
        <taxon>Chromadorea</taxon>
        <taxon>Rhabditida</taxon>
        <taxon>Rhabditina</taxon>
        <taxon>Rhabditomorpha</taxon>
        <taxon>Rhabditoidea</taxon>
        <taxon>Rhabditidae</taxon>
        <taxon>Peloderinae</taxon>
        <taxon>Caenorhabditis</taxon>
    </lineage>
</organism>
<evidence type="ECO:0000256" key="4">
    <source>
        <dbReference type="ARBA" id="ARBA00022777"/>
    </source>
</evidence>
<dbReference type="InterPro" id="IPR008271">
    <property type="entry name" value="Ser/Thr_kinase_AS"/>
</dbReference>